<dbReference type="Pfam" id="PF14223">
    <property type="entry name" value="Retrotran_gag_2"/>
    <property type="match status" value="1"/>
</dbReference>
<organism evidence="6">
    <name type="scientific">Tanacetum cinerariifolium</name>
    <name type="common">Dalmatian daisy</name>
    <name type="synonym">Chrysanthemum cinerariifolium</name>
    <dbReference type="NCBI Taxonomy" id="118510"/>
    <lineage>
        <taxon>Eukaryota</taxon>
        <taxon>Viridiplantae</taxon>
        <taxon>Streptophyta</taxon>
        <taxon>Embryophyta</taxon>
        <taxon>Tracheophyta</taxon>
        <taxon>Spermatophyta</taxon>
        <taxon>Magnoliopsida</taxon>
        <taxon>eudicotyledons</taxon>
        <taxon>Gunneridae</taxon>
        <taxon>Pentapetalae</taxon>
        <taxon>asterids</taxon>
        <taxon>campanulids</taxon>
        <taxon>Asterales</taxon>
        <taxon>Asteraceae</taxon>
        <taxon>Asteroideae</taxon>
        <taxon>Anthemideae</taxon>
        <taxon>Anthemidinae</taxon>
        <taxon>Tanacetum</taxon>
    </lineage>
</organism>
<accession>A0A699HCV5</accession>
<name>A0A699HCV5_TANCI</name>
<keyword evidence="2 3" id="KW-0539">Nucleus</keyword>
<comment type="caution">
    <text evidence="6">The sequence shown here is derived from an EMBL/GenBank/DDBJ whole genome shotgun (WGS) entry which is preliminary data.</text>
</comment>
<proteinExistence type="predicted"/>
<protein>
    <submittedName>
        <fullName evidence="6">Zinc finger protein CONSTANS-LIKE 9-like</fullName>
    </submittedName>
</protein>
<dbReference type="InterPro" id="IPR010402">
    <property type="entry name" value="CCT_domain"/>
</dbReference>
<dbReference type="PANTHER" id="PTHR47481:SF41">
    <property type="entry name" value="COPIA-LIKE POLYPROTEIN_RETROTRANSPOSON"/>
    <property type="match status" value="1"/>
</dbReference>
<feature type="compositionally biased region" description="Polar residues" evidence="4">
    <location>
        <begin position="295"/>
        <end position="306"/>
    </location>
</feature>
<evidence type="ECO:0000256" key="2">
    <source>
        <dbReference type="ARBA" id="ARBA00023242"/>
    </source>
</evidence>
<dbReference type="AlphaFoldDB" id="A0A699HCV5"/>
<evidence type="ECO:0000256" key="4">
    <source>
        <dbReference type="SAM" id="MobiDB-lite"/>
    </source>
</evidence>
<feature type="region of interest" description="Disordered" evidence="4">
    <location>
        <begin position="294"/>
        <end position="313"/>
    </location>
</feature>
<reference evidence="6" key="1">
    <citation type="journal article" date="2019" name="Sci. Rep.">
        <title>Draft genome of Tanacetum cinerariifolium, the natural source of mosquito coil.</title>
        <authorList>
            <person name="Yamashiro T."/>
            <person name="Shiraishi A."/>
            <person name="Satake H."/>
            <person name="Nakayama K."/>
        </authorList>
    </citation>
    <scope>NUCLEOTIDE SEQUENCE</scope>
</reference>
<dbReference type="PROSITE" id="PS51017">
    <property type="entry name" value="CCT"/>
    <property type="match status" value="1"/>
</dbReference>
<evidence type="ECO:0000256" key="1">
    <source>
        <dbReference type="ARBA" id="ARBA00004123"/>
    </source>
</evidence>
<dbReference type="EMBL" id="BKCJ010142939">
    <property type="protein sequence ID" value="GEX97655.1"/>
    <property type="molecule type" value="Genomic_DNA"/>
</dbReference>
<evidence type="ECO:0000313" key="6">
    <source>
        <dbReference type="EMBL" id="GEX97655.1"/>
    </source>
</evidence>
<comment type="subcellular location">
    <subcellularLocation>
        <location evidence="1 3">Nucleus</location>
    </subcellularLocation>
</comment>
<feature type="domain" description="CCT" evidence="5">
    <location>
        <begin position="107"/>
        <end position="149"/>
    </location>
</feature>
<dbReference type="PANTHER" id="PTHR47481">
    <property type="match status" value="1"/>
</dbReference>
<evidence type="ECO:0000259" key="5">
    <source>
        <dbReference type="PROSITE" id="PS51017"/>
    </source>
</evidence>
<dbReference type="GO" id="GO:0005634">
    <property type="term" value="C:nucleus"/>
    <property type="evidence" value="ECO:0007669"/>
    <property type="project" value="UniProtKB-SubCell"/>
</dbReference>
<sequence length="313" mass="34625">MDIWRQDTSVAESACHGAYTAKESSIGHNNGAQPAYSNAASADSLRSCKTEPNPCYGRQYSNISFSSLTGVSTTGDYQDCGASPILLTGEPPWSTPAHESTTPSGIRNDVVLRYKEKKKNRKFDKRVRYATRKARADKTLDSLVKVWIYGTISTSLLHTVLKKNVFAKDVWKSLEDLFQYNKEARAMELHEELRSLELGTLSIGENFKKIKVVSDLLSNIESPVDDKNLVMYVVNGLGDKYDHVATIIHHSKNPFTLLETRSMLLLEESHLNHKQGRGHVWDTPSSPTILVAVGSGNTNKSATNKDVTPPNGA</sequence>
<evidence type="ECO:0000256" key="3">
    <source>
        <dbReference type="PROSITE-ProRule" id="PRU00357"/>
    </source>
</evidence>
<gene>
    <name evidence="6" type="ORF">Tci_369630</name>
</gene>